<feature type="transmembrane region" description="Helical" evidence="11">
    <location>
        <begin position="371"/>
        <end position="395"/>
    </location>
</feature>
<keyword evidence="5 11" id="KW-0812">Transmembrane</keyword>
<sequence length="558" mass="60875">MPRVRPFLHSGFFMHSIDVVLAMLLAVAASGYLIRILPFSLPLPLVQIALGAVVSGVFDAGHELEPELFFLLFLPPLLFLDGWRIPKQGLFRDKAAILELALGLVIFTVIGAGFFIHWLIPAMPLAVAFALAAIISPTDPVAVSSIASKVPIPKRLMHILEGESLLNDASGLVCFQFAVAAVLTGTFSVAAASLTFLWVALAGLALGVATTFGLSRIQAWIWRHFGEEPGSAILVNLLTPFAAYLLAEAFHASGILAAVAAGITMSYVEMAGNAPGNMRLQRSAVWDTVQFTFNGIIFVLLGEQLPGILDGAVRSVQEAGHLNPWWLAVYVATISLSLMALRFVWVFLSLRWNIFKAQRRGEAHVSPPWRIVVAVSLAGVRGAITLAGVLTLPLMLEDGSPFPARQLAIFLAASVIQVSLLVASVALPRLLRGLELPEEEDEQLKEDLAVKAASQAALDAVEKLRQRLVEDSKHAERYNAAANQVSQRYQRKLGAVDMAETDPEEAVAYEKALRQFRHAALVAERNELFKLARRREISDDLSRRLVRNLDLIESRKRA</sequence>
<name>A0AAX4FM38_XANEU</name>
<feature type="transmembrane region" description="Helical" evidence="11">
    <location>
        <begin position="325"/>
        <end position="350"/>
    </location>
</feature>
<dbReference type="PRINTS" id="PR01084">
    <property type="entry name" value="NAHEXCHNGR"/>
</dbReference>
<dbReference type="AlphaFoldDB" id="A0AAX4FM38"/>
<evidence type="ECO:0000256" key="1">
    <source>
        <dbReference type="ARBA" id="ARBA00004651"/>
    </source>
</evidence>
<dbReference type="Proteomes" id="UP001304429">
    <property type="component" value="Chromosome"/>
</dbReference>
<keyword evidence="6 11" id="KW-1133">Transmembrane helix</keyword>
<keyword evidence="2 11" id="KW-0813">Transport</keyword>
<evidence type="ECO:0000256" key="5">
    <source>
        <dbReference type="ARBA" id="ARBA00022692"/>
    </source>
</evidence>
<proteinExistence type="inferred from homology"/>
<dbReference type="Gene3D" id="6.10.140.1330">
    <property type="match status" value="1"/>
</dbReference>
<dbReference type="GO" id="GO:0098719">
    <property type="term" value="P:sodium ion import across plasma membrane"/>
    <property type="evidence" value="ECO:0007669"/>
    <property type="project" value="TreeGrafter"/>
</dbReference>
<evidence type="ECO:0000256" key="8">
    <source>
        <dbReference type="ARBA" id="ARBA00023065"/>
    </source>
</evidence>
<dbReference type="GO" id="GO:0051453">
    <property type="term" value="P:regulation of intracellular pH"/>
    <property type="evidence" value="ECO:0007669"/>
    <property type="project" value="TreeGrafter"/>
</dbReference>
<protein>
    <submittedName>
        <fullName evidence="13">Na+/H+ antiporter</fullName>
    </submittedName>
</protein>
<feature type="transmembrane region" description="Helical" evidence="11">
    <location>
        <begin position="97"/>
        <end position="120"/>
    </location>
</feature>
<feature type="transmembrane region" description="Helical" evidence="11">
    <location>
        <begin position="41"/>
        <end position="62"/>
    </location>
</feature>
<organism evidence="13 14">
    <name type="scientific">Xanthomonas euvesicatoria</name>
    <dbReference type="NCBI Taxonomy" id="456327"/>
    <lineage>
        <taxon>Bacteria</taxon>
        <taxon>Pseudomonadati</taxon>
        <taxon>Pseudomonadota</taxon>
        <taxon>Gammaproteobacteria</taxon>
        <taxon>Lysobacterales</taxon>
        <taxon>Lysobacteraceae</taxon>
        <taxon>Xanthomonas</taxon>
    </lineage>
</organism>
<evidence type="ECO:0000256" key="3">
    <source>
        <dbReference type="ARBA" id="ARBA00022449"/>
    </source>
</evidence>
<dbReference type="EMBL" id="CP137539">
    <property type="protein sequence ID" value="WOP57251.1"/>
    <property type="molecule type" value="Genomic_DNA"/>
</dbReference>
<dbReference type="RefSeq" id="WP_175393156.1">
    <property type="nucleotide sequence ID" value="NZ_CP137532.1"/>
</dbReference>
<dbReference type="InterPro" id="IPR018422">
    <property type="entry name" value="Cation/H_exchanger_CPA1"/>
</dbReference>
<evidence type="ECO:0000256" key="2">
    <source>
        <dbReference type="ARBA" id="ARBA00022448"/>
    </source>
</evidence>
<dbReference type="Pfam" id="PF00999">
    <property type="entry name" value="Na_H_Exchanger"/>
    <property type="match status" value="1"/>
</dbReference>
<comment type="similarity">
    <text evidence="11">Belongs to the monovalent cation:proton antiporter 1 (CPA1) transporter (TC 2.A.36) family.</text>
</comment>
<feature type="domain" description="Cation/H+ exchanger transmembrane" evidence="12">
    <location>
        <begin position="27"/>
        <end position="432"/>
    </location>
</feature>
<accession>A0AAX4FM38</accession>
<gene>
    <name evidence="13" type="ORF">R5577_03490</name>
</gene>
<evidence type="ECO:0000256" key="10">
    <source>
        <dbReference type="ARBA" id="ARBA00023201"/>
    </source>
</evidence>
<keyword evidence="8 11" id="KW-0406">Ion transport</keyword>
<feature type="transmembrane region" description="Helical" evidence="11">
    <location>
        <begin position="12"/>
        <end position="34"/>
    </location>
</feature>
<comment type="subcellular location">
    <subcellularLocation>
        <location evidence="11">Cell inner membrane</location>
        <topology evidence="11">Multi-pass membrane protein</topology>
    </subcellularLocation>
    <subcellularLocation>
        <location evidence="1">Cell membrane</location>
        <topology evidence="1">Multi-pass membrane protein</topology>
    </subcellularLocation>
</comment>
<feature type="transmembrane region" description="Helical" evidence="11">
    <location>
        <begin position="407"/>
        <end position="427"/>
    </location>
</feature>
<feature type="transmembrane region" description="Helical" evidence="11">
    <location>
        <begin position="68"/>
        <end position="85"/>
    </location>
</feature>
<evidence type="ECO:0000256" key="7">
    <source>
        <dbReference type="ARBA" id="ARBA00023053"/>
    </source>
</evidence>
<evidence type="ECO:0000259" key="12">
    <source>
        <dbReference type="Pfam" id="PF00999"/>
    </source>
</evidence>
<dbReference type="PANTHER" id="PTHR10110">
    <property type="entry name" value="SODIUM/HYDROGEN EXCHANGER"/>
    <property type="match status" value="1"/>
</dbReference>
<keyword evidence="7 11" id="KW-0915">Sodium</keyword>
<dbReference type="InterPro" id="IPR004705">
    <property type="entry name" value="Cation/H_exchanger_CPA1_bac"/>
</dbReference>
<dbReference type="GO" id="GO:0015386">
    <property type="term" value="F:potassium:proton antiporter activity"/>
    <property type="evidence" value="ECO:0007669"/>
    <property type="project" value="TreeGrafter"/>
</dbReference>
<keyword evidence="10 11" id="KW-0739">Sodium transport</keyword>
<dbReference type="GO" id="GO:0005886">
    <property type="term" value="C:plasma membrane"/>
    <property type="evidence" value="ECO:0007669"/>
    <property type="project" value="UniProtKB-SubCell"/>
</dbReference>
<evidence type="ECO:0000313" key="14">
    <source>
        <dbReference type="Proteomes" id="UP001304429"/>
    </source>
</evidence>
<evidence type="ECO:0000313" key="13">
    <source>
        <dbReference type="EMBL" id="WOP57251.1"/>
    </source>
</evidence>
<dbReference type="PANTHER" id="PTHR10110:SF86">
    <property type="entry name" value="SODIUM_HYDROGEN EXCHANGER 7"/>
    <property type="match status" value="1"/>
</dbReference>
<dbReference type="InterPro" id="IPR006153">
    <property type="entry name" value="Cation/H_exchanger_TM"/>
</dbReference>
<evidence type="ECO:0000256" key="11">
    <source>
        <dbReference type="RuleBase" id="RU366002"/>
    </source>
</evidence>
<reference evidence="13" key="1">
    <citation type="submission" date="2023-10" db="EMBL/GenBank/DDBJ databases">
        <title>Comparative Genomic Analysis of Tomato Bacterial Spot Xanthomonads Reveals A New Lineage of Xanthomonas euvesicatoria.</title>
        <authorList>
            <person name="Huang C.-J."/>
            <person name="Wu T.-L."/>
            <person name="Wu Y.-L."/>
            <person name="Wang R.-S."/>
            <person name="Lin Y.-C."/>
        </authorList>
    </citation>
    <scope>NUCLEOTIDE SEQUENCE</scope>
    <source>
        <strain evidence="13">T0319-01</strain>
    </source>
</reference>
<keyword evidence="4" id="KW-1003">Cell membrane</keyword>
<keyword evidence="9 11" id="KW-0472">Membrane</keyword>
<dbReference type="InterPro" id="IPR004709">
    <property type="entry name" value="NaH_exchanger"/>
</dbReference>
<feature type="transmembrane region" description="Helical" evidence="11">
    <location>
        <begin position="169"/>
        <end position="190"/>
    </location>
</feature>
<feature type="transmembrane region" description="Helical" evidence="11">
    <location>
        <begin position="196"/>
        <end position="217"/>
    </location>
</feature>
<comment type="caution">
    <text evidence="11">Lacks conserved residue(s) required for the propagation of feature annotation.</text>
</comment>
<evidence type="ECO:0000256" key="9">
    <source>
        <dbReference type="ARBA" id="ARBA00023136"/>
    </source>
</evidence>
<dbReference type="GO" id="GO:0015385">
    <property type="term" value="F:sodium:proton antiporter activity"/>
    <property type="evidence" value="ECO:0007669"/>
    <property type="project" value="InterPro"/>
</dbReference>
<feature type="transmembrane region" description="Helical" evidence="11">
    <location>
        <begin position="284"/>
        <end position="305"/>
    </location>
</feature>
<evidence type="ECO:0000256" key="4">
    <source>
        <dbReference type="ARBA" id="ARBA00022475"/>
    </source>
</evidence>
<evidence type="ECO:0000256" key="6">
    <source>
        <dbReference type="ARBA" id="ARBA00022989"/>
    </source>
</evidence>
<keyword evidence="11" id="KW-0997">Cell inner membrane</keyword>
<dbReference type="NCBIfam" id="TIGR00831">
    <property type="entry name" value="a_cpa1"/>
    <property type="match status" value="1"/>
</dbReference>
<comment type="function">
    <text evidence="11">Na(+)/H(+) antiporter that extrudes sodium in exchange for external protons.</text>
</comment>
<keyword evidence="3 11" id="KW-0050">Antiport</keyword>